<feature type="transmembrane region" description="Helical" evidence="4">
    <location>
        <begin position="412"/>
        <end position="433"/>
    </location>
</feature>
<feature type="transmembrane region" description="Helical" evidence="4">
    <location>
        <begin position="166"/>
        <end position="189"/>
    </location>
</feature>
<dbReference type="Proteomes" id="UP000198992">
    <property type="component" value="Unassembled WGS sequence"/>
</dbReference>
<feature type="transmembrane region" description="Helical" evidence="4">
    <location>
        <begin position="324"/>
        <end position="343"/>
    </location>
</feature>
<protein>
    <submittedName>
        <fullName evidence="6">Sugar phosphate permease</fullName>
    </submittedName>
</protein>
<feature type="transmembrane region" description="Helical" evidence="4">
    <location>
        <begin position="134"/>
        <end position="154"/>
    </location>
</feature>
<organism evidence="6 7">
    <name type="scientific">Bradyrhizobium erythrophlei</name>
    <dbReference type="NCBI Taxonomy" id="1437360"/>
    <lineage>
        <taxon>Bacteria</taxon>
        <taxon>Pseudomonadati</taxon>
        <taxon>Pseudomonadota</taxon>
        <taxon>Alphaproteobacteria</taxon>
        <taxon>Hyphomicrobiales</taxon>
        <taxon>Nitrobacteraceae</taxon>
        <taxon>Bradyrhizobium</taxon>
    </lineage>
</organism>
<feature type="transmembrane region" description="Helical" evidence="4">
    <location>
        <begin position="296"/>
        <end position="317"/>
    </location>
</feature>
<keyword evidence="3 4" id="KW-0472">Membrane</keyword>
<dbReference type="EMBL" id="FNTH01000001">
    <property type="protein sequence ID" value="SEC51271.1"/>
    <property type="molecule type" value="Genomic_DNA"/>
</dbReference>
<dbReference type="PANTHER" id="PTHR11360">
    <property type="entry name" value="MONOCARBOXYLATE TRANSPORTER"/>
    <property type="match status" value="1"/>
</dbReference>
<feature type="transmembrane region" description="Helical" evidence="4">
    <location>
        <begin position="262"/>
        <end position="284"/>
    </location>
</feature>
<proteinExistence type="predicted"/>
<dbReference type="InterPro" id="IPR020846">
    <property type="entry name" value="MFS_dom"/>
</dbReference>
<feature type="transmembrane region" description="Helical" evidence="4">
    <location>
        <begin position="109"/>
        <end position="128"/>
    </location>
</feature>
<dbReference type="InterPro" id="IPR011701">
    <property type="entry name" value="MFS"/>
</dbReference>
<dbReference type="PROSITE" id="PS50850">
    <property type="entry name" value="MFS"/>
    <property type="match status" value="1"/>
</dbReference>
<feature type="domain" description="Major facilitator superfamily (MFS) profile" evidence="5">
    <location>
        <begin position="258"/>
        <end position="451"/>
    </location>
</feature>
<evidence type="ECO:0000256" key="1">
    <source>
        <dbReference type="ARBA" id="ARBA00022692"/>
    </source>
</evidence>
<dbReference type="Pfam" id="PF07690">
    <property type="entry name" value="MFS_1"/>
    <property type="match status" value="1"/>
</dbReference>
<sequence>MVRRSWFSGASAVSAIRCQRAPLVTNEDSMAQQIMDPGWKVVVGSGVGISFGAAPIFTAGFAHLTGAMAQDYGWSQVEVARAATIVLSSTMVAYLFCAWPLDRLGSRKFALISIALFAGSLAILSQVGNSLLQFYLAAALFGFVGAGTNVVSYAKAISRWFDQRRGLALGLAASAQAAGSFIVPLAAHWIIARYGWSACLVAFAAFELVVCLPLVAWLVADGPPAGDPASKNDGPRPSIEAQAPEAGISAAEIIGTPTFWKLALCFAVIGMSFYAIAPNVMYILKRRADVTAADVAWIQAAGAVAALFGRIVVGYLLDRLHARVVGILTVLLMALSALINATADGVAPMVLASILMGFSISGEADLMPYLAGRYFGTRSVSKVFSWLLFAFCIGAAIGPVAFVWLSTLSDSVVLPLLLLSAVQIVPVMLFLSLGRYRTTPERVQSLAVALT</sequence>
<evidence type="ECO:0000313" key="7">
    <source>
        <dbReference type="Proteomes" id="UP000198992"/>
    </source>
</evidence>
<feature type="transmembrane region" description="Helical" evidence="4">
    <location>
        <begin position="349"/>
        <end position="371"/>
    </location>
</feature>
<feature type="transmembrane region" description="Helical" evidence="4">
    <location>
        <begin position="195"/>
        <end position="220"/>
    </location>
</feature>
<evidence type="ECO:0000313" key="6">
    <source>
        <dbReference type="EMBL" id="SEC51271.1"/>
    </source>
</evidence>
<evidence type="ECO:0000256" key="2">
    <source>
        <dbReference type="ARBA" id="ARBA00022989"/>
    </source>
</evidence>
<dbReference type="Gene3D" id="1.20.1250.20">
    <property type="entry name" value="MFS general substrate transporter like domains"/>
    <property type="match status" value="2"/>
</dbReference>
<dbReference type="InterPro" id="IPR036259">
    <property type="entry name" value="MFS_trans_sf"/>
</dbReference>
<name>A0A1H4T591_9BRAD</name>
<dbReference type="AlphaFoldDB" id="A0A1H4T591"/>
<feature type="transmembrane region" description="Helical" evidence="4">
    <location>
        <begin position="79"/>
        <end position="97"/>
    </location>
</feature>
<dbReference type="PANTHER" id="PTHR11360:SF290">
    <property type="entry name" value="MONOCARBOXYLATE MFS PERMEASE"/>
    <property type="match status" value="1"/>
</dbReference>
<feature type="transmembrane region" description="Helical" evidence="4">
    <location>
        <begin position="39"/>
        <end position="59"/>
    </location>
</feature>
<accession>A0A1H4T591</accession>
<gene>
    <name evidence="6" type="ORF">SAMN05444164_2021</name>
</gene>
<dbReference type="GO" id="GO:0022857">
    <property type="term" value="F:transmembrane transporter activity"/>
    <property type="evidence" value="ECO:0007669"/>
    <property type="project" value="InterPro"/>
</dbReference>
<feature type="transmembrane region" description="Helical" evidence="4">
    <location>
        <begin position="383"/>
        <end position="406"/>
    </location>
</feature>
<keyword evidence="1 4" id="KW-0812">Transmembrane</keyword>
<reference evidence="6 7" key="1">
    <citation type="submission" date="2016-10" db="EMBL/GenBank/DDBJ databases">
        <authorList>
            <person name="de Groot N.N."/>
        </authorList>
    </citation>
    <scope>NUCLEOTIDE SEQUENCE [LARGE SCALE GENOMIC DNA]</scope>
    <source>
        <strain evidence="6 7">MT12</strain>
    </source>
</reference>
<dbReference type="SUPFAM" id="SSF103473">
    <property type="entry name" value="MFS general substrate transporter"/>
    <property type="match status" value="1"/>
</dbReference>
<keyword evidence="2 4" id="KW-1133">Transmembrane helix</keyword>
<evidence type="ECO:0000259" key="5">
    <source>
        <dbReference type="PROSITE" id="PS50850"/>
    </source>
</evidence>
<evidence type="ECO:0000256" key="4">
    <source>
        <dbReference type="SAM" id="Phobius"/>
    </source>
</evidence>
<evidence type="ECO:0000256" key="3">
    <source>
        <dbReference type="ARBA" id="ARBA00023136"/>
    </source>
</evidence>
<dbReference type="InterPro" id="IPR050327">
    <property type="entry name" value="Proton-linked_MCT"/>
</dbReference>